<comment type="caution">
    <text evidence="1">The sequence shown here is derived from an EMBL/GenBank/DDBJ whole genome shotgun (WGS) entry which is preliminary data.</text>
</comment>
<gene>
    <name evidence="1" type="ORF">GBAR_LOCUS30873</name>
</gene>
<dbReference type="AlphaFoldDB" id="A0AA35XF93"/>
<sequence length="87" mass="9667">MHISLLPLPPSLSYLSFPLPSPNPSLSLRSSTQLRCQWFRKPSLPVRRGWSGPHVSFLPSTTTNTLDSPSYAVISRAKLYLEAQTSV</sequence>
<dbReference type="EMBL" id="CASHTH010004382">
    <property type="protein sequence ID" value="CAI8056648.1"/>
    <property type="molecule type" value="Genomic_DNA"/>
</dbReference>
<proteinExistence type="predicted"/>
<evidence type="ECO:0000313" key="1">
    <source>
        <dbReference type="EMBL" id="CAI8056648.1"/>
    </source>
</evidence>
<protein>
    <submittedName>
        <fullName evidence="1">Uncharacterized protein</fullName>
    </submittedName>
</protein>
<evidence type="ECO:0000313" key="2">
    <source>
        <dbReference type="Proteomes" id="UP001174909"/>
    </source>
</evidence>
<accession>A0AA35XF93</accession>
<keyword evidence="2" id="KW-1185">Reference proteome</keyword>
<reference evidence="1" key="1">
    <citation type="submission" date="2023-03" db="EMBL/GenBank/DDBJ databases">
        <authorList>
            <person name="Steffen K."/>
            <person name="Cardenas P."/>
        </authorList>
    </citation>
    <scope>NUCLEOTIDE SEQUENCE</scope>
</reference>
<organism evidence="1 2">
    <name type="scientific">Geodia barretti</name>
    <name type="common">Barrett's horny sponge</name>
    <dbReference type="NCBI Taxonomy" id="519541"/>
    <lineage>
        <taxon>Eukaryota</taxon>
        <taxon>Metazoa</taxon>
        <taxon>Porifera</taxon>
        <taxon>Demospongiae</taxon>
        <taxon>Heteroscleromorpha</taxon>
        <taxon>Tetractinellida</taxon>
        <taxon>Astrophorina</taxon>
        <taxon>Geodiidae</taxon>
        <taxon>Geodia</taxon>
    </lineage>
</organism>
<dbReference type="Proteomes" id="UP001174909">
    <property type="component" value="Unassembled WGS sequence"/>
</dbReference>
<name>A0AA35XF93_GEOBA</name>